<feature type="transmembrane region" description="Helical" evidence="1">
    <location>
        <begin position="6"/>
        <end position="26"/>
    </location>
</feature>
<accession>A6WAL8</accession>
<evidence type="ECO:0008006" key="4">
    <source>
        <dbReference type="Google" id="ProtNLM"/>
    </source>
</evidence>
<keyword evidence="1" id="KW-0812">Transmembrane</keyword>
<feature type="transmembrane region" description="Helical" evidence="1">
    <location>
        <begin position="49"/>
        <end position="70"/>
    </location>
</feature>
<evidence type="ECO:0000256" key="1">
    <source>
        <dbReference type="SAM" id="Phobius"/>
    </source>
</evidence>
<dbReference type="EMBL" id="CP000750">
    <property type="protein sequence ID" value="ABS03857.1"/>
    <property type="molecule type" value="Genomic_DNA"/>
</dbReference>
<dbReference type="KEGG" id="kra:Krad_2377"/>
<dbReference type="AlphaFoldDB" id="A6WAL8"/>
<proteinExistence type="predicted"/>
<keyword evidence="1" id="KW-1133">Transmembrane helix</keyword>
<dbReference type="HOGENOM" id="CLU_2717013_0_0_11"/>
<name>A6WAL8_KINRD</name>
<protein>
    <recommendedName>
        <fullName evidence="4">Integral membrane protein</fullName>
    </recommendedName>
</protein>
<reference evidence="3" key="1">
    <citation type="journal article" date="2008" name="PLoS ONE">
        <title>Survival in nuclear waste, extreme resistance, and potential applications gleaned from the genome sequence of Kineococcus radiotolerans SRS30216.</title>
        <authorList>
            <person name="Bagwell C.E."/>
            <person name="Bhat S."/>
            <person name="Hawkins G.M."/>
            <person name="Smith B.W."/>
            <person name="Biswas T."/>
            <person name="Hoover T.R."/>
            <person name="Saunders E."/>
            <person name="Han C.S."/>
            <person name="Tsodikov O.V."/>
            <person name="Shimkets L.J."/>
        </authorList>
    </citation>
    <scope>NUCLEOTIDE SEQUENCE [LARGE SCALE GENOMIC DNA]</scope>
    <source>
        <strain evidence="3">ATCC BAA-149 / DSM 14245 / SRS30216</strain>
    </source>
</reference>
<keyword evidence="3" id="KW-1185">Reference proteome</keyword>
<evidence type="ECO:0000313" key="3">
    <source>
        <dbReference type="Proteomes" id="UP000001116"/>
    </source>
</evidence>
<gene>
    <name evidence="2" type="ordered locus">Krad_2377</name>
</gene>
<organism evidence="2 3">
    <name type="scientific">Kineococcus radiotolerans (strain ATCC BAA-149 / DSM 14245 / SRS30216)</name>
    <dbReference type="NCBI Taxonomy" id="266940"/>
    <lineage>
        <taxon>Bacteria</taxon>
        <taxon>Bacillati</taxon>
        <taxon>Actinomycetota</taxon>
        <taxon>Actinomycetes</taxon>
        <taxon>Kineosporiales</taxon>
        <taxon>Kineosporiaceae</taxon>
        <taxon>Kineococcus</taxon>
    </lineage>
</organism>
<keyword evidence="1" id="KW-0472">Membrane</keyword>
<evidence type="ECO:0000313" key="2">
    <source>
        <dbReference type="EMBL" id="ABS03857.1"/>
    </source>
</evidence>
<dbReference type="Proteomes" id="UP000001116">
    <property type="component" value="Chromosome"/>
</dbReference>
<sequence>MLKGVPLVIIGVLLVLLGLAGAVGLLDKSRFKLYEDHQNREPAAGNHRAYQRGGGVVMMAGGAAFIYAGLTN</sequence>